<feature type="transmembrane region" description="Helical" evidence="1">
    <location>
        <begin position="15"/>
        <end position="32"/>
    </location>
</feature>
<evidence type="ECO:0000313" key="2">
    <source>
        <dbReference type="EMBL" id="CAJ38161.1"/>
    </source>
</evidence>
<proteinExistence type="predicted"/>
<organism evidence="2 3">
    <name type="scientific">Methanocella arvoryzae (strain DSM 22066 / NBRC 105507 / MRE50)</name>
    <dbReference type="NCBI Taxonomy" id="351160"/>
    <lineage>
        <taxon>Archaea</taxon>
        <taxon>Methanobacteriati</taxon>
        <taxon>Methanobacteriota</taxon>
        <taxon>Stenosarchaea group</taxon>
        <taxon>Methanomicrobia</taxon>
        <taxon>Methanocellales</taxon>
        <taxon>Methanocellaceae</taxon>
        <taxon>Methanocella</taxon>
    </lineage>
</organism>
<keyword evidence="3" id="KW-1185">Reference proteome</keyword>
<dbReference type="STRING" id="351160.RRC464"/>
<gene>
    <name evidence="2" type="ORF">RRC464</name>
</gene>
<dbReference type="KEGG" id="rci:RRC464"/>
<keyword evidence="1" id="KW-1133">Transmembrane helix</keyword>
<evidence type="ECO:0000313" key="3">
    <source>
        <dbReference type="Proteomes" id="UP000000663"/>
    </source>
</evidence>
<protein>
    <submittedName>
        <fullName evidence="2">Uncharacterized protein</fullName>
    </submittedName>
</protein>
<keyword evidence="1" id="KW-0812">Transmembrane</keyword>
<accession>Q0W0D2</accession>
<reference evidence="2 3" key="1">
    <citation type="journal article" date="2006" name="Science">
        <title>Genome of rice cluster I archaea -- the key methane producers in the rice rhizosphere.</title>
        <authorList>
            <person name="Erkel C."/>
            <person name="Kube M."/>
            <person name="Reinhardt R."/>
            <person name="Liesack W."/>
        </authorList>
    </citation>
    <scope>NUCLEOTIDE SEQUENCE [LARGE SCALE GENOMIC DNA]</scope>
    <source>
        <strain evidence="3">DSM 22066 / NBRC 105507 / MRE50</strain>
    </source>
</reference>
<dbReference type="AlphaFoldDB" id="Q0W0D2"/>
<keyword evidence="1" id="KW-0472">Membrane</keyword>
<name>Q0W0D2_METAR</name>
<dbReference type="EMBL" id="AM114193">
    <property type="protein sequence ID" value="CAJ38161.1"/>
    <property type="molecule type" value="Genomic_DNA"/>
</dbReference>
<evidence type="ECO:0000256" key="1">
    <source>
        <dbReference type="SAM" id="Phobius"/>
    </source>
</evidence>
<dbReference type="Proteomes" id="UP000000663">
    <property type="component" value="Chromosome"/>
</dbReference>
<sequence>MNWMDFMAGFDLDQFHYKGIIGILVCLVLFVASEYLSKVQMLGFLVVFKWFFLMLAGVIFLLIVLATISHK</sequence>
<feature type="transmembrane region" description="Helical" evidence="1">
    <location>
        <begin position="44"/>
        <end position="68"/>
    </location>
</feature>